<accession>A0A069DAR5</accession>
<gene>
    <name evidence="2" type="ORF">JCM15093_2583</name>
</gene>
<dbReference type="eggNOG" id="COG4198">
    <property type="taxonomic scope" value="Bacteria"/>
</dbReference>
<evidence type="ECO:0000313" key="2">
    <source>
        <dbReference type="EMBL" id="GAK37339.1"/>
    </source>
</evidence>
<feature type="chain" id="PRO_5001660074" description="Outer membrane protein" evidence="1">
    <location>
        <begin position="26"/>
        <end position="481"/>
    </location>
</feature>
<dbReference type="RefSeq" id="WP_024997041.1">
    <property type="nucleotide sequence ID" value="NZ_ATZI01000016.1"/>
</dbReference>
<name>A0A069DAR5_9BACE</name>
<dbReference type="PROSITE" id="PS51257">
    <property type="entry name" value="PROKAR_LIPOPROTEIN"/>
    <property type="match status" value="1"/>
</dbReference>
<feature type="signal peptide" evidence="1">
    <location>
        <begin position="1"/>
        <end position="25"/>
    </location>
</feature>
<evidence type="ECO:0008006" key="4">
    <source>
        <dbReference type="Google" id="ProtNLM"/>
    </source>
</evidence>
<dbReference type="SUPFAM" id="SSF48452">
    <property type="entry name" value="TPR-like"/>
    <property type="match status" value="1"/>
</dbReference>
<reference evidence="2 3" key="1">
    <citation type="journal article" date="2015" name="Microbes Environ.">
        <title>Distribution and evolution of nitrogen fixation genes in the phylum bacteroidetes.</title>
        <authorList>
            <person name="Inoue J."/>
            <person name="Oshima K."/>
            <person name="Suda W."/>
            <person name="Sakamoto M."/>
            <person name="Iino T."/>
            <person name="Noda S."/>
            <person name="Hongoh Y."/>
            <person name="Hattori M."/>
            <person name="Ohkuma M."/>
        </authorList>
    </citation>
    <scope>NUCLEOTIDE SEQUENCE [LARGE SCALE GENOMIC DNA]</scope>
    <source>
        <strain evidence="2 3">JCM 15093</strain>
    </source>
</reference>
<keyword evidence="3" id="KW-1185">Reference proteome</keyword>
<dbReference type="EMBL" id="BAJS01000018">
    <property type="protein sequence ID" value="GAK37339.1"/>
    <property type="molecule type" value="Genomic_DNA"/>
</dbReference>
<evidence type="ECO:0000256" key="1">
    <source>
        <dbReference type="SAM" id="SignalP"/>
    </source>
</evidence>
<dbReference type="AlphaFoldDB" id="A0A069DAR5"/>
<sequence>MKIINKIIVAFVLVSALLTSCTGSFDELNTDPTRLDEANPGTFLNPILYNMTSYNWKRYNDYTFALMQSKVSTSSTNGLGWYYVGDAAGDGTWSTYYKWLNNIREMEKEAVKLNVVNYQAVSITLRSWIFQLLTDAFGNVPMTEACRGDEQLFTPKFDTQEDIYHTLIDDLATANTLFDTKTGLKYNTTADMLYKASSTDATGMLKWKKFCNSLRMRILIRVIDVNGFNAAAELKKMIDDPTTYPVFTSNEDAAMLSITGVAPEEAPLTRPQDFTAYLSLSEFFINHLVAWNDPRLPLFATKAKNDGVSSYIGLPSGYAIAPSINASQPNQAICKAPMKLAIMTYSEVEFIKAELAQRSIIDPSLAQTAYENGVKASVEQWGGVMPANYFANAQAAYNGTLERIMEQKFFALFFVDYQQWFEHNRTGLPVMPRGDGVPSGNVMPKRLLYPAVLQRTNLKNYQEAKAVMGGDELSTKLMWQK</sequence>
<evidence type="ECO:0000313" key="3">
    <source>
        <dbReference type="Proteomes" id="UP000027601"/>
    </source>
</evidence>
<dbReference type="Gene3D" id="1.25.40.390">
    <property type="match status" value="1"/>
</dbReference>
<proteinExistence type="predicted"/>
<dbReference type="InterPro" id="IPR041662">
    <property type="entry name" value="SusD-like_2"/>
</dbReference>
<comment type="caution">
    <text evidence="2">The sequence shown here is derived from an EMBL/GenBank/DDBJ whole genome shotgun (WGS) entry which is preliminary data.</text>
</comment>
<dbReference type="STRING" id="1121097.GCA_000428125_02750"/>
<dbReference type="Pfam" id="PF12771">
    <property type="entry name" value="SusD-like_2"/>
    <property type="match status" value="1"/>
</dbReference>
<organism evidence="2 3">
    <name type="scientific">Bacteroides graminisolvens DSM 19988 = JCM 15093</name>
    <dbReference type="NCBI Taxonomy" id="1121097"/>
    <lineage>
        <taxon>Bacteria</taxon>
        <taxon>Pseudomonadati</taxon>
        <taxon>Bacteroidota</taxon>
        <taxon>Bacteroidia</taxon>
        <taxon>Bacteroidales</taxon>
        <taxon>Bacteroidaceae</taxon>
        <taxon>Bacteroides</taxon>
    </lineage>
</organism>
<dbReference type="InterPro" id="IPR011990">
    <property type="entry name" value="TPR-like_helical_dom_sf"/>
</dbReference>
<dbReference type="OrthoDB" id="1109828at2"/>
<keyword evidence="1" id="KW-0732">Signal</keyword>
<dbReference type="Proteomes" id="UP000027601">
    <property type="component" value="Unassembled WGS sequence"/>
</dbReference>
<protein>
    <recommendedName>
        <fullName evidence="4">Outer membrane protein</fullName>
    </recommendedName>
</protein>